<dbReference type="KEGG" id="aep:AMC99_01155"/>
<evidence type="ECO:0000313" key="5">
    <source>
        <dbReference type="Proteomes" id="UP000057938"/>
    </source>
</evidence>
<dbReference type="PROSITE" id="PS51186">
    <property type="entry name" value="GNAT"/>
    <property type="match status" value="1"/>
</dbReference>
<organism evidence="4 5">
    <name type="scientific">Altererythrobacter epoxidivorans</name>
    <dbReference type="NCBI Taxonomy" id="361183"/>
    <lineage>
        <taxon>Bacteria</taxon>
        <taxon>Pseudomonadati</taxon>
        <taxon>Pseudomonadota</taxon>
        <taxon>Alphaproteobacteria</taxon>
        <taxon>Sphingomonadales</taxon>
        <taxon>Erythrobacteraceae</taxon>
        <taxon>Altererythrobacter</taxon>
    </lineage>
</organism>
<evidence type="ECO:0000256" key="1">
    <source>
        <dbReference type="ARBA" id="ARBA00022679"/>
    </source>
</evidence>
<feature type="domain" description="N-acetyltransferase" evidence="3">
    <location>
        <begin position="4"/>
        <end position="162"/>
    </location>
</feature>
<evidence type="ECO:0000259" key="3">
    <source>
        <dbReference type="PROSITE" id="PS51186"/>
    </source>
</evidence>
<dbReference type="PATRIC" id="fig|361183.4.peg.1128"/>
<dbReference type="Proteomes" id="UP000057938">
    <property type="component" value="Chromosome"/>
</dbReference>
<proteinExistence type="predicted"/>
<dbReference type="PANTHER" id="PTHR43877">
    <property type="entry name" value="AMINOALKYLPHOSPHONATE N-ACETYLTRANSFERASE-RELATED-RELATED"/>
    <property type="match status" value="1"/>
</dbReference>
<dbReference type="CDD" id="cd04301">
    <property type="entry name" value="NAT_SF"/>
    <property type="match status" value="1"/>
</dbReference>
<dbReference type="Pfam" id="PF00583">
    <property type="entry name" value="Acetyltransf_1"/>
    <property type="match status" value="1"/>
</dbReference>
<dbReference type="InterPro" id="IPR016181">
    <property type="entry name" value="Acyl_CoA_acyltransferase"/>
</dbReference>
<protein>
    <submittedName>
        <fullName evidence="4">Transcriptional regulator, MarR family</fullName>
    </submittedName>
</protein>
<dbReference type="GO" id="GO:0016747">
    <property type="term" value="F:acyltransferase activity, transferring groups other than amino-acyl groups"/>
    <property type="evidence" value="ECO:0007669"/>
    <property type="project" value="InterPro"/>
</dbReference>
<dbReference type="AlphaFoldDB" id="A0A0M4M7I5"/>
<dbReference type="InterPro" id="IPR050832">
    <property type="entry name" value="Bact_Acetyltransf"/>
</dbReference>
<keyword evidence="1" id="KW-0808">Transferase</keyword>
<keyword evidence="2" id="KW-0012">Acyltransferase</keyword>
<keyword evidence="5" id="KW-1185">Reference proteome</keyword>
<reference evidence="4 5" key="1">
    <citation type="submission" date="2015-09" db="EMBL/GenBank/DDBJ databases">
        <title>Complete genome sequence of a benzo[a]pyrene-degrading bacterium Altererythrobacter epoxidivorans CGMCC 1.7731T.</title>
        <authorList>
            <person name="Li Z."/>
            <person name="Cheng H."/>
            <person name="Huo Y."/>
            <person name="Xu X."/>
        </authorList>
    </citation>
    <scope>NUCLEOTIDE SEQUENCE [LARGE SCALE GENOMIC DNA]</scope>
    <source>
        <strain evidence="4 5">CGMCC 1.7731</strain>
    </source>
</reference>
<evidence type="ECO:0000313" key="4">
    <source>
        <dbReference type="EMBL" id="ALE16451.1"/>
    </source>
</evidence>
<dbReference type="InterPro" id="IPR000182">
    <property type="entry name" value="GNAT_dom"/>
</dbReference>
<dbReference type="EMBL" id="CP012669">
    <property type="protein sequence ID" value="ALE16451.1"/>
    <property type="molecule type" value="Genomic_DNA"/>
</dbReference>
<dbReference type="RefSeq" id="WP_061923911.1">
    <property type="nucleotide sequence ID" value="NZ_CP012669.1"/>
</dbReference>
<gene>
    <name evidence="4" type="ORF">AMC99_01155</name>
</gene>
<accession>A0A0M4M7I5</accession>
<dbReference type="OrthoDB" id="1431064at2"/>
<evidence type="ECO:0000256" key="2">
    <source>
        <dbReference type="ARBA" id="ARBA00023315"/>
    </source>
</evidence>
<name>A0A0M4M7I5_9SPHN</name>
<sequence>MSEVIYRPFEDRDAKAFAGLNLAWIEQNFCVEDSDREQLLEARKNIIDQGGYIVVAELDGEIVGTGALVSPHYVPDDGHCWMEIIKMATSPKAQGRGIGGAVIDKLFERARELGADRIWLETNDALGPAVRLYERKGFRALSEHELWETPYARCNLQMICEI</sequence>
<dbReference type="Gene3D" id="3.40.630.30">
    <property type="match status" value="1"/>
</dbReference>
<dbReference type="STRING" id="361183.AMC99_01155"/>
<dbReference type="SUPFAM" id="SSF55729">
    <property type="entry name" value="Acyl-CoA N-acyltransferases (Nat)"/>
    <property type="match status" value="1"/>
</dbReference>